<dbReference type="AlphaFoldDB" id="A0A5B9QL25"/>
<sequence>MQRDKTVPERLECFAKQLAQAVTDDYKRKSTKASRNYPRQFEQKGIAKPTIIVATKKHKKRLKHYLEIAA</sequence>
<protein>
    <submittedName>
        <fullName evidence="1">Uncharacterized protein</fullName>
    </submittedName>
</protein>
<name>A0A5B9QL25_9BACT</name>
<evidence type="ECO:0000313" key="2">
    <source>
        <dbReference type="Proteomes" id="UP000323917"/>
    </source>
</evidence>
<dbReference type="RefSeq" id="WP_148073424.1">
    <property type="nucleotide sequence ID" value="NZ_CP042913.1"/>
</dbReference>
<dbReference type="EMBL" id="CP042913">
    <property type="protein sequence ID" value="QEG34831.1"/>
    <property type="molecule type" value="Genomic_DNA"/>
</dbReference>
<gene>
    <name evidence="1" type="ORF">Pr1d_21160</name>
</gene>
<keyword evidence="2" id="KW-1185">Reference proteome</keyword>
<organism evidence="1 2">
    <name type="scientific">Bythopirellula goksoeyrii</name>
    <dbReference type="NCBI Taxonomy" id="1400387"/>
    <lineage>
        <taxon>Bacteria</taxon>
        <taxon>Pseudomonadati</taxon>
        <taxon>Planctomycetota</taxon>
        <taxon>Planctomycetia</taxon>
        <taxon>Pirellulales</taxon>
        <taxon>Lacipirellulaceae</taxon>
        <taxon>Bythopirellula</taxon>
    </lineage>
</organism>
<reference evidence="1 2" key="1">
    <citation type="submission" date="2019-08" db="EMBL/GenBank/DDBJ databases">
        <title>Deep-cultivation of Planctomycetes and their phenomic and genomic characterization uncovers novel biology.</title>
        <authorList>
            <person name="Wiegand S."/>
            <person name="Jogler M."/>
            <person name="Boedeker C."/>
            <person name="Pinto D."/>
            <person name="Vollmers J."/>
            <person name="Rivas-Marin E."/>
            <person name="Kohn T."/>
            <person name="Peeters S.H."/>
            <person name="Heuer A."/>
            <person name="Rast P."/>
            <person name="Oberbeckmann S."/>
            <person name="Bunk B."/>
            <person name="Jeske O."/>
            <person name="Meyerdierks A."/>
            <person name="Storesund J.E."/>
            <person name="Kallscheuer N."/>
            <person name="Luecker S."/>
            <person name="Lage O.M."/>
            <person name="Pohl T."/>
            <person name="Merkel B.J."/>
            <person name="Hornburger P."/>
            <person name="Mueller R.-W."/>
            <person name="Bruemmer F."/>
            <person name="Labrenz M."/>
            <person name="Spormann A.M."/>
            <person name="Op den Camp H."/>
            <person name="Overmann J."/>
            <person name="Amann R."/>
            <person name="Jetten M.S.M."/>
            <person name="Mascher T."/>
            <person name="Medema M.H."/>
            <person name="Devos D.P."/>
            <person name="Kaster A.-K."/>
            <person name="Ovreas L."/>
            <person name="Rohde M."/>
            <person name="Galperin M.Y."/>
            <person name="Jogler C."/>
        </authorList>
    </citation>
    <scope>NUCLEOTIDE SEQUENCE [LARGE SCALE GENOMIC DNA]</scope>
    <source>
        <strain evidence="1 2">Pr1d</strain>
    </source>
</reference>
<evidence type="ECO:0000313" key="1">
    <source>
        <dbReference type="EMBL" id="QEG34831.1"/>
    </source>
</evidence>
<dbReference type="Proteomes" id="UP000323917">
    <property type="component" value="Chromosome"/>
</dbReference>
<proteinExistence type="predicted"/>
<dbReference type="KEGG" id="bgok:Pr1d_21160"/>
<accession>A0A5B9QL25</accession>